<evidence type="ECO:0000313" key="6">
    <source>
        <dbReference type="EMBL" id="MBL4927263.1"/>
    </source>
</evidence>
<proteinExistence type="predicted"/>
<dbReference type="CDD" id="cd16442">
    <property type="entry name" value="BPL"/>
    <property type="match status" value="1"/>
</dbReference>
<evidence type="ECO:0000256" key="3">
    <source>
        <dbReference type="ARBA" id="ARBA00024227"/>
    </source>
</evidence>
<dbReference type="InterPro" id="IPR003142">
    <property type="entry name" value="BPL_C"/>
</dbReference>
<dbReference type="Gene3D" id="3.30.930.10">
    <property type="entry name" value="Bira Bifunctional Protein, Domain 2"/>
    <property type="match status" value="1"/>
</dbReference>
<evidence type="ECO:0000256" key="1">
    <source>
        <dbReference type="ARBA" id="ARBA00022598"/>
    </source>
</evidence>
<dbReference type="AlphaFoldDB" id="A0A8J7MRW7"/>
<organism evidence="6 7">
    <name type="scientific">Fuscibacter oryzae</name>
    <dbReference type="NCBI Taxonomy" id="2803939"/>
    <lineage>
        <taxon>Bacteria</taxon>
        <taxon>Pseudomonadati</taxon>
        <taxon>Pseudomonadota</taxon>
        <taxon>Alphaproteobacteria</taxon>
        <taxon>Rhodobacterales</taxon>
        <taxon>Paracoccaceae</taxon>
        <taxon>Fuscibacter</taxon>
    </lineage>
</organism>
<keyword evidence="2" id="KW-0092">Biotin</keyword>
<dbReference type="PANTHER" id="PTHR12835">
    <property type="entry name" value="BIOTIN PROTEIN LIGASE"/>
    <property type="match status" value="1"/>
</dbReference>
<dbReference type="EC" id="6.3.4.15" evidence="3"/>
<evidence type="ECO:0000313" key="7">
    <source>
        <dbReference type="Proteomes" id="UP000619033"/>
    </source>
</evidence>
<dbReference type="Proteomes" id="UP000619033">
    <property type="component" value="Unassembled WGS sequence"/>
</dbReference>
<sequence length="256" mass="27326">MPPRRFLADAWPVGLGRHVLPEVDSTNAHALRLAPDLQGPAWFLGLSQTAGRGRRARNWSSPRGNFYGTLLLHPTEPAEQVALRSFAAALALRDAFVALTGLPDSFRLKWPNDVLLNGGKVAGILLESSGLGSKVQHLAIGIGVNLITHPDAAMVEPGAVPPVSLLSETGLRITPEAFLDALAPAYARWEATFTTEGFAPLRDAWLAHAARLGEEIRARTGTATHHGRFETIDSQGNLILAAAGGRMAIPAAEVFF</sequence>
<comment type="catalytic activity">
    <reaction evidence="4">
        <text>biotin + L-lysyl-[protein] + ATP = N(6)-biotinyl-L-lysyl-[protein] + AMP + diphosphate + H(+)</text>
        <dbReference type="Rhea" id="RHEA:11756"/>
        <dbReference type="Rhea" id="RHEA-COMP:9752"/>
        <dbReference type="Rhea" id="RHEA-COMP:10505"/>
        <dbReference type="ChEBI" id="CHEBI:15378"/>
        <dbReference type="ChEBI" id="CHEBI:29969"/>
        <dbReference type="ChEBI" id="CHEBI:30616"/>
        <dbReference type="ChEBI" id="CHEBI:33019"/>
        <dbReference type="ChEBI" id="CHEBI:57586"/>
        <dbReference type="ChEBI" id="CHEBI:83144"/>
        <dbReference type="ChEBI" id="CHEBI:456215"/>
        <dbReference type="EC" id="6.3.4.15"/>
    </reaction>
</comment>
<keyword evidence="1 6" id="KW-0436">Ligase</keyword>
<dbReference type="PANTHER" id="PTHR12835:SF5">
    <property type="entry name" value="BIOTIN--PROTEIN LIGASE"/>
    <property type="match status" value="1"/>
</dbReference>
<keyword evidence="7" id="KW-1185">Reference proteome</keyword>
<dbReference type="InterPro" id="IPR004408">
    <property type="entry name" value="Biotin_CoA_COase_ligase"/>
</dbReference>
<dbReference type="NCBIfam" id="TIGR00121">
    <property type="entry name" value="birA_ligase"/>
    <property type="match status" value="1"/>
</dbReference>
<dbReference type="InterPro" id="IPR004143">
    <property type="entry name" value="BPL_LPL_catalytic"/>
</dbReference>
<dbReference type="SUPFAM" id="SSF55681">
    <property type="entry name" value="Class II aaRS and biotin synthetases"/>
    <property type="match status" value="1"/>
</dbReference>
<dbReference type="EMBL" id="JAESVP010000002">
    <property type="protein sequence ID" value="MBL4927263.1"/>
    <property type="molecule type" value="Genomic_DNA"/>
</dbReference>
<dbReference type="GO" id="GO:0004077">
    <property type="term" value="F:biotin--[biotin carboxyl-carrier protein] ligase activity"/>
    <property type="evidence" value="ECO:0007669"/>
    <property type="project" value="UniProtKB-EC"/>
</dbReference>
<evidence type="ECO:0000256" key="4">
    <source>
        <dbReference type="ARBA" id="ARBA00047846"/>
    </source>
</evidence>
<evidence type="ECO:0000259" key="5">
    <source>
        <dbReference type="PROSITE" id="PS51733"/>
    </source>
</evidence>
<dbReference type="Pfam" id="PF02237">
    <property type="entry name" value="BPL_C"/>
    <property type="match status" value="1"/>
</dbReference>
<dbReference type="Pfam" id="PF03099">
    <property type="entry name" value="BPL_LplA_LipB"/>
    <property type="match status" value="1"/>
</dbReference>
<dbReference type="GO" id="GO:0005737">
    <property type="term" value="C:cytoplasm"/>
    <property type="evidence" value="ECO:0007669"/>
    <property type="project" value="TreeGrafter"/>
</dbReference>
<feature type="domain" description="BPL/LPL catalytic" evidence="5">
    <location>
        <begin position="1"/>
        <end position="194"/>
    </location>
</feature>
<accession>A0A8J7MRW7</accession>
<reference evidence="6" key="1">
    <citation type="submission" date="2021-01" db="EMBL/GenBank/DDBJ databases">
        <title>Genome seq and assembly of Tabrizicola sp. KVB23.</title>
        <authorList>
            <person name="Chhetri G."/>
        </authorList>
    </citation>
    <scope>NUCLEOTIDE SEQUENCE</scope>
    <source>
        <strain evidence="6">KVB23</strain>
    </source>
</reference>
<gene>
    <name evidence="6" type="ORF">JI744_04005</name>
</gene>
<dbReference type="InterPro" id="IPR045864">
    <property type="entry name" value="aa-tRNA-synth_II/BPL/LPL"/>
</dbReference>
<evidence type="ECO:0000256" key="2">
    <source>
        <dbReference type="ARBA" id="ARBA00023267"/>
    </source>
</evidence>
<protein>
    <recommendedName>
        <fullName evidence="3">biotin--[biotin carboxyl-carrier protein] ligase</fullName>
        <ecNumber evidence="3">6.3.4.15</ecNumber>
    </recommendedName>
</protein>
<name>A0A8J7MRW7_9RHOB</name>
<comment type="caution">
    <text evidence="6">The sequence shown here is derived from an EMBL/GenBank/DDBJ whole genome shotgun (WGS) entry which is preliminary data.</text>
</comment>
<dbReference type="PROSITE" id="PS51733">
    <property type="entry name" value="BPL_LPL_CATALYTIC"/>
    <property type="match status" value="1"/>
</dbReference>